<name>A0A9D4SS37_RHISA</name>
<dbReference type="SUPFAM" id="SSF52047">
    <property type="entry name" value="RNI-like"/>
    <property type="match status" value="1"/>
</dbReference>
<dbReference type="AlphaFoldDB" id="A0A9D4SS37"/>
<dbReference type="EMBL" id="JABSTV010001253">
    <property type="protein sequence ID" value="KAH7943672.1"/>
    <property type="molecule type" value="Genomic_DNA"/>
</dbReference>
<gene>
    <name evidence="1" type="ORF">HPB52_009877</name>
</gene>
<comment type="caution">
    <text evidence="1">The sequence shown here is derived from an EMBL/GenBank/DDBJ whole genome shotgun (WGS) entry which is preliminary data.</text>
</comment>
<organism evidence="1 2">
    <name type="scientific">Rhipicephalus sanguineus</name>
    <name type="common">Brown dog tick</name>
    <name type="synonym">Ixodes sanguineus</name>
    <dbReference type="NCBI Taxonomy" id="34632"/>
    <lineage>
        <taxon>Eukaryota</taxon>
        <taxon>Metazoa</taxon>
        <taxon>Ecdysozoa</taxon>
        <taxon>Arthropoda</taxon>
        <taxon>Chelicerata</taxon>
        <taxon>Arachnida</taxon>
        <taxon>Acari</taxon>
        <taxon>Parasitiformes</taxon>
        <taxon>Ixodida</taxon>
        <taxon>Ixodoidea</taxon>
        <taxon>Ixodidae</taxon>
        <taxon>Rhipicephalinae</taxon>
        <taxon>Rhipicephalus</taxon>
        <taxon>Rhipicephalus</taxon>
    </lineage>
</organism>
<protein>
    <submittedName>
        <fullName evidence="1">Uncharacterized protein</fullName>
    </submittedName>
</protein>
<sequence length="547" mass="61138">MKKAVSLSPEQRVEDLANRLENPLNVVKLDLTNCILLSPDDLKNQISLCRSLETLRCVGCALRVIDLHTLLLRYLWSLETVEFSTLSEADETQAELQRLKTARSHAVSEVKTVYVEVGGDHNFQLLAAILRICPLLKDLHVHFVRIADLQCHNIFATCPPSLAMFTFTSEEPVSCQDEQFRSYIAVCGNTRYRRWNLWNCVTLRNLRVPRAVHLPSELTVVAVDFDAGKPTAEWFQEAIAANDWVPVFSLCLLLFPADTTGVVYPTVGGLYRDSLRDFFSKAMRHVRELNINSFHFGSDLHLAHLLQQGSLPALQSLSASPCGIRRPSALRWLADHCPLFVDLDVRIDRRGRLQSCPVCDSAFEADDAEFMSEFSGGPRPLFQRGLSRLTLTGLRLYGCLWFIESCKPTTTVRLCDSTSPSDLNYELSVDVLATSGALRCLVLQAESLDFTVPSLLDNLSGLACLEYLYLLSSTPLFDDVAETSVIALTTRLPRLLCLHAHHRRNDGTDHRITWLRTVEPLTGGPCIGCCSTATFIGHPKPLNRGIV</sequence>
<dbReference type="Gene3D" id="3.80.10.10">
    <property type="entry name" value="Ribonuclease Inhibitor"/>
    <property type="match status" value="1"/>
</dbReference>
<dbReference type="InterPro" id="IPR032675">
    <property type="entry name" value="LRR_dom_sf"/>
</dbReference>
<evidence type="ECO:0000313" key="1">
    <source>
        <dbReference type="EMBL" id="KAH7943672.1"/>
    </source>
</evidence>
<keyword evidence="2" id="KW-1185">Reference proteome</keyword>
<dbReference type="VEuPathDB" id="VectorBase:RSAN_055018"/>
<accession>A0A9D4SS37</accession>
<dbReference type="Proteomes" id="UP000821837">
    <property type="component" value="Unassembled WGS sequence"/>
</dbReference>
<proteinExistence type="predicted"/>
<reference evidence="1" key="2">
    <citation type="submission" date="2021-09" db="EMBL/GenBank/DDBJ databases">
        <authorList>
            <person name="Jia N."/>
            <person name="Wang J."/>
            <person name="Shi W."/>
            <person name="Du L."/>
            <person name="Sun Y."/>
            <person name="Zhan W."/>
            <person name="Jiang J."/>
            <person name="Wang Q."/>
            <person name="Zhang B."/>
            <person name="Ji P."/>
            <person name="Sakyi L.B."/>
            <person name="Cui X."/>
            <person name="Yuan T."/>
            <person name="Jiang B."/>
            <person name="Yang W."/>
            <person name="Lam T.T.-Y."/>
            <person name="Chang Q."/>
            <person name="Ding S."/>
            <person name="Wang X."/>
            <person name="Zhu J."/>
            <person name="Ruan X."/>
            <person name="Zhao L."/>
            <person name="Wei J."/>
            <person name="Que T."/>
            <person name="Du C."/>
            <person name="Cheng J."/>
            <person name="Dai P."/>
            <person name="Han X."/>
            <person name="Huang E."/>
            <person name="Gao Y."/>
            <person name="Liu J."/>
            <person name="Shao H."/>
            <person name="Ye R."/>
            <person name="Li L."/>
            <person name="Wei W."/>
            <person name="Wang X."/>
            <person name="Wang C."/>
            <person name="Huo Q."/>
            <person name="Li W."/>
            <person name="Guo W."/>
            <person name="Chen H."/>
            <person name="Chen S."/>
            <person name="Zhou L."/>
            <person name="Zhou L."/>
            <person name="Ni X."/>
            <person name="Tian J."/>
            <person name="Zhou Y."/>
            <person name="Sheng Y."/>
            <person name="Liu T."/>
            <person name="Pan Y."/>
            <person name="Xia L."/>
            <person name="Li J."/>
            <person name="Zhao F."/>
            <person name="Cao W."/>
        </authorList>
    </citation>
    <scope>NUCLEOTIDE SEQUENCE</scope>
    <source>
        <strain evidence="1">Rsan-2018</strain>
        <tissue evidence="1">Larvae</tissue>
    </source>
</reference>
<evidence type="ECO:0000313" key="2">
    <source>
        <dbReference type="Proteomes" id="UP000821837"/>
    </source>
</evidence>
<reference evidence="1" key="1">
    <citation type="journal article" date="2020" name="Cell">
        <title>Large-Scale Comparative Analyses of Tick Genomes Elucidate Their Genetic Diversity and Vector Capacities.</title>
        <authorList>
            <consortium name="Tick Genome and Microbiome Consortium (TIGMIC)"/>
            <person name="Jia N."/>
            <person name="Wang J."/>
            <person name="Shi W."/>
            <person name="Du L."/>
            <person name="Sun Y."/>
            <person name="Zhan W."/>
            <person name="Jiang J.F."/>
            <person name="Wang Q."/>
            <person name="Zhang B."/>
            <person name="Ji P."/>
            <person name="Bell-Sakyi L."/>
            <person name="Cui X.M."/>
            <person name="Yuan T.T."/>
            <person name="Jiang B.G."/>
            <person name="Yang W.F."/>
            <person name="Lam T.T."/>
            <person name="Chang Q.C."/>
            <person name="Ding S.J."/>
            <person name="Wang X.J."/>
            <person name="Zhu J.G."/>
            <person name="Ruan X.D."/>
            <person name="Zhao L."/>
            <person name="Wei J.T."/>
            <person name="Ye R.Z."/>
            <person name="Que T.C."/>
            <person name="Du C.H."/>
            <person name="Zhou Y.H."/>
            <person name="Cheng J.X."/>
            <person name="Dai P.F."/>
            <person name="Guo W.B."/>
            <person name="Han X.H."/>
            <person name="Huang E.J."/>
            <person name="Li L.F."/>
            <person name="Wei W."/>
            <person name="Gao Y.C."/>
            <person name="Liu J.Z."/>
            <person name="Shao H.Z."/>
            <person name="Wang X."/>
            <person name="Wang C.C."/>
            <person name="Yang T.C."/>
            <person name="Huo Q.B."/>
            <person name="Li W."/>
            <person name="Chen H.Y."/>
            <person name="Chen S.E."/>
            <person name="Zhou L.G."/>
            <person name="Ni X.B."/>
            <person name="Tian J.H."/>
            <person name="Sheng Y."/>
            <person name="Liu T."/>
            <person name="Pan Y.S."/>
            <person name="Xia L.Y."/>
            <person name="Li J."/>
            <person name="Zhao F."/>
            <person name="Cao W.C."/>
        </authorList>
    </citation>
    <scope>NUCLEOTIDE SEQUENCE</scope>
    <source>
        <strain evidence="1">Rsan-2018</strain>
    </source>
</reference>